<reference evidence="2 3" key="1">
    <citation type="submission" date="2024-03" db="EMBL/GenBank/DDBJ databases">
        <title>Bacilli Hybrid Assemblies.</title>
        <authorList>
            <person name="Kovac J."/>
        </authorList>
    </citation>
    <scope>NUCLEOTIDE SEQUENCE [LARGE SCALE GENOMIC DNA]</scope>
    <source>
        <strain evidence="2 3">FSL R7-0666</strain>
    </source>
</reference>
<keyword evidence="3" id="KW-1185">Reference proteome</keyword>
<evidence type="ECO:0000313" key="2">
    <source>
        <dbReference type="EMBL" id="MEN0642740.1"/>
    </source>
</evidence>
<organism evidence="2 3">
    <name type="scientific">Alkalicoccobacillus gibsonii</name>
    <dbReference type="NCBI Taxonomy" id="79881"/>
    <lineage>
        <taxon>Bacteria</taxon>
        <taxon>Bacillati</taxon>
        <taxon>Bacillota</taxon>
        <taxon>Bacilli</taxon>
        <taxon>Bacillales</taxon>
        <taxon>Bacillaceae</taxon>
        <taxon>Alkalicoccobacillus</taxon>
    </lineage>
</organism>
<gene>
    <name evidence="2" type="ORF">MKY91_06145</name>
</gene>
<dbReference type="InterPro" id="IPR013785">
    <property type="entry name" value="Aldolase_TIM"/>
</dbReference>
<evidence type="ECO:0000256" key="1">
    <source>
        <dbReference type="PIRNR" id="PIRNR016897"/>
    </source>
</evidence>
<dbReference type="SUPFAM" id="SSF110391">
    <property type="entry name" value="GlpP-like"/>
    <property type="match status" value="1"/>
</dbReference>
<accession>A0ABU9VFR0</accession>
<dbReference type="Proteomes" id="UP001418796">
    <property type="component" value="Unassembled WGS sequence"/>
</dbReference>
<keyword evidence="1" id="KW-0694">RNA-binding</keyword>
<evidence type="ECO:0000313" key="3">
    <source>
        <dbReference type="Proteomes" id="UP001418796"/>
    </source>
</evidence>
<comment type="function">
    <text evidence="1">Regulates expression of the glpD operon. In the presence of glycerol 3-phosphate (G3P) causes antitermination of transcription of glpD at the inverted repeat of the leader region to enhance its transcription. Binds and stabilizes glpD leader mRNA.</text>
</comment>
<name>A0ABU9VFR0_9BACI</name>
<dbReference type="PIRSF" id="PIRSF016897">
    <property type="entry name" value="GlpP"/>
    <property type="match status" value="1"/>
</dbReference>
<keyword evidence="1" id="KW-0804">Transcription</keyword>
<dbReference type="Gene3D" id="3.20.20.70">
    <property type="entry name" value="Aldolase class I"/>
    <property type="match status" value="1"/>
</dbReference>
<comment type="caution">
    <text evidence="2">The sequence shown here is derived from an EMBL/GenBank/DDBJ whole genome shotgun (WGS) entry which is preliminary data.</text>
</comment>
<dbReference type="Pfam" id="PF04309">
    <property type="entry name" value="G3P_antiterm"/>
    <property type="match status" value="1"/>
</dbReference>
<dbReference type="RefSeq" id="WP_343129818.1">
    <property type="nucleotide sequence ID" value="NZ_JBCITK010000001.1"/>
</dbReference>
<protein>
    <recommendedName>
        <fullName evidence="1">Glycerol uptake operon antiterminator regulatory protein</fullName>
    </recommendedName>
</protein>
<dbReference type="PANTHER" id="PTHR35787">
    <property type="entry name" value="GLYCEROL UPTAKE OPERON ANTITERMINATOR REGULATORY PROTEIN"/>
    <property type="match status" value="1"/>
</dbReference>
<dbReference type="InterPro" id="IPR006699">
    <property type="entry name" value="GlpP"/>
</dbReference>
<dbReference type="PANTHER" id="PTHR35787:SF1">
    <property type="entry name" value="GLYCEROL UPTAKE OPERON ANTITERMINATOR REGULATORY PROTEIN"/>
    <property type="match status" value="1"/>
</dbReference>
<sequence length="182" mass="20199">MFDGQRILPAIKRMKDFEKVLESEYTYIVMLDLHISQLVGVAKYAKAHNKKLLLHADMIQGMKSDKYAAEFLCQTLRPAGLISTRGEVLRTAKKNGLLAVQRLFLLDTIALETSYRLAEKVEPDLIEVLPGVVPDLISKVQKETGVSVIAGGLIENESDLKRALDAGAHAITTSRQDLWGTH</sequence>
<keyword evidence="1" id="KW-0319">Glycerol metabolism</keyword>
<dbReference type="EMBL" id="JBCITK010000001">
    <property type="protein sequence ID" value="MEN0642740.1"/>
    <property type="molecule type" value="Genomic_DNA"/>
</dbReference>
<keyword evidence="1" id="KW-0805">Transcription regulation</keyword>
<proteinExistence type="predicted"/>